<dbReference type="EMBL" id="FMZZ01000014">
    <property type="protein sequence ID" value="SDD61774.1"/>
    <property type="molecule type" value="Genomic_DNA"/>
</dbReference>
<evidence type="ECO:0008006" key="4">
    <source>
        <dbReference type="Google" id="ProtNLM"/>
    </source>
</evidence>
<dbReference type="Gene3D" id="1.10.287.1060">
    <property type="entry name" value="ESAT-6-like"/>
    <property type="match status" value="1"/>
</dbReference>
<evidence type="ECO:0000256" key="1">
    <source>
        <dbReference type="SAM" id="MobiDB-lite"/>
    </source>
</evidence>
<gene>
    <name evidence="2" type="ORF">SAMN05216174_11451</name>
</gene>
<protein>
    <recommendedName>
        <fullName evidence="4">PPE family protein</fullName>
    </recommendedName>
</protein>
<dbReference type="RefSeq" id="WP_091455297.1">
    <property type="nucleotide sequence ID" value="NZ_FMZZ01000014.1"/>
</dbReference>
<sequence length="351" mass="37631">MTENSIVADARTETTAAKTPVKAALEGAGLLQDAVGGVETIISGDWAGGLADLAAGAFDVAGVIRDPFGSVLSMGFGWLLEYFGPAKQVLDWLTGNQNNLELTVKTWDQIGKQVQQTAKDLTDSIQGHCATWEGPAAERYREWAQDQIDTYAALSNIATGVSAAVDISKTILNAVRGFVRGLIADVLAKVVSMLCRYVPPAYPVAMAAEGLPLIIENTMKITKLVRRLVDAFGKLGKHLGKLGELLTKATKHLNRGIHAVDIAVRRRVAPAVKDLLTRPELLQRAGMEALKEGIKYTGPRMANGIINGVTNTANPNSQIDWGETRGKQSQDYRETRITPTETGGTRVTGAL</sequence>
<dbReference type="STRING" id="1271860.SAMN05216174_11451"/>
<dbReference type="SUPFAM" id="SSF140453">
    <property type="entry name" value="EsxAB dimer-like"/>
    <property type="match status" value="1"/>
</dbReference>
<dbReference type="Proteomes" id="UP000199501">
    <property type="component" value="Unassembled WGS sequence"/>
</dbReference>
<organism evidence="2 3">
    <name type="scientific">Actinokineospora iranica</name>
    <dbReference type="NCBI Taxonomy" id="1271860"/>
    <lineage>
        <taxon>Bacteria</taxon>
        <taxon>Bacillati</taxon>
        <taxon>Actinomycetota</taxon>
        <taxon>Actinomycetes</taxon>
        <taxon>Pseudonocardiales</taxon>
        <taxon>Pseudonocardiaceae</taxon>
        <taxon>Actinokineospora</taxon>
    </lineage>
</organism>
<feature type="compositionally biased region" description="Basic and acidic residues" evidence="1">
    <location>
        <begin position="322"/>
        <end position="336"/>
    </location>
</feature>
<reference evidence="3" key="1">
    <citation type="submission" date="2016-10" db="EMBL/GenBank/DDBJ databases">
        <authorList>
            <person name="Varghese N."/>
            <person name="Submissions S."/>
        </authorList>
    </citation>
    <scope>NUCLEOTIDE SEQUENCE [LARGE SCALE GENOMIC DNA]</scope>
    <source>
        <strain evidence="3">IBRC-M 10403</strain>
    </source>
</reference>
<accession>A0A1G6W7I2</accession>
<evidence type="ECO:0000313" key="3">
    <source>
        <dbReference type="Proteomes" id="UP000199501"/>
    </source>
</evidence>
<dbReference type="OrthoDB" id="4763957at2"/>
<dbReference type="AlphaFoldDB" id="A0A1G6W7I2"/>
<evidence type="ECO:0000313" key="2">
    <source>
        <dbReference type="EMBL" id="SDD61774.1"/>
    </source>
</evidence>
<name>A0A1G6W7I2_9PSEU</name>
<feature type="region of interest" description="Disordered" evidence="1">
    <location>
        <begin position="316"/>
        <end position="351"/>
    </location>
</feature>
<keyword evidence="3" id="KW-1185">Reference proteome</keyword>
<proteinExistence type="predicted"/>
<dbReference type="InterPro" id="IPR036689">
    <property type="entry name" value="ESAT-6-like_sf"/>
</dbReference>